<organism evidence="1 2">
    <name type="scientific">Paraburkholderia bannensis</name>
    <dbReference type="NCBI Taxonomy" id="765414"/>
    <lineage>
        <taxon>Bacteria</taxon>
        <taxon>Pseudomonadati</taxon>
        <taxon>Pseudomonadota</taxon>
        <taxon>Betaproteobacteria</taxon>
        <taxon>Burkholderiales</taxon>
        <taxon>Burkholderiaceae</taxon>
        <taxon>Paraburkholderia</taxon>
    </lineage>
</organism>
<reference evidence="1 2" key="1">
    <citation type="submission" date="2020-08" db="EMBL/GenBank/DDBJ databases">
        <title>Above-ground endophytic microbial communities from plants in different locations in the United States.</title>
        <authorList>
            <person name="Frank C."/>
        </authorList>
    </citation>
    <scope>NUCLEOTIDE SEQUENCE [LARGE SCALE GENOMIC DNA]</scope>
    <source>
        <strain evidence="1 2">WP4_2_2</strain>
    </source>
</reference>
<dbReference type="EMBL" id="JACHBW010000012">
    <property type="protein sequence ID" value="MBB6104391.1"/>
    <property type="molecule type" value="Genomic_DNA"/>
</dbReference>
<dbReference type="AlphaFoldDB" id="A0A7W9U167"/>
<accession>A0A7W9U167</accession>
<sequence length="50" mass="5312">MPRDEVLHGHAVHGISAWLFAFMSLHASSSAHCYGLQSGHVVELGVQGAL</sequence>
<comment type="caution">
    <text evidence="1">The sequence shown here is derived from an EMBL/GenBank/DDBJ whole genome shotgun (WGS) entry which is preliminary data.</text>
</comment>
<keyword evidence="2" id="KW-1185">Reference proteome</keyword>
<proteinExistence type="predicted"/>
<dbReference type="Proteomes" id="UP000571554">
    <property type="component" value="Unassembled WGS sequence"/>
</dbReference>
<evidence type="ECO:0000313" key="2">
    <source>
        <dbReference type="Proteomes" id="UP000571554"/>
    </source>
</evidence>
<gene>
    <name evidence="1" type="ORF">F4827_004250</name>
</gene>
<protein>
    <submittedName>
        <fullName evidence="1">Uncharacterized protein</fullName>
    </submittedName>
</protein>
<name>A0A7W9U167_9BURK</name>
<evidence type="ECO:0000313" key="1">
    <source>
        <dbReference type="EMBL" id="MBB6104391.1"/>
    </source>
</evidence>